<keyword evidence="12" id="KW-0812">Transmembrane</keyword>
<dbReference type="AlphaFoldDB" id="A5DVV7"/>
<evidence type="ECO:0000256" key="3">
    <source>
        <dbReference type="ARBA" id="ARBA00008000"/>
    </source>
</evidence>
<evidence type="ECO:0000259" key="13">
    <source>
        <dbReference type="PROSITE" id="PS51387"/>
    </source>
</evidence>
<dbReference type="KEGG" id="lel:PVL30_001464"/>
<dbReference type="GO" id="GO:0008720">
    <property type="term" value="F:D-lactate dehydrogenase (NAD+) activity"/>
    <property type="evidence" value="ECO:0007669"/>
    <property type="project" value="TreeGrafter"/>
</dbReference>
<name>A5DVV7_LODEL</name>
<keyword evidence="7" id="KW-0560">Oxidoreductase</keyword>
<evidence type="ECO:0000256" key="9">
    <source>
        <dbReference type="ARBA" id="ARBA00038897"/>
    </source>
</evidence>
<dbReference type="InterPro" id="IPR004113">
    <property type="entry name" value="FAD-bd_oxidored_4_C"/>
</dbReference>
<reference evidence="14 15" key="1">
    <citation type="journal article" date="2009" name="Nature">
        <title>Evolution of pathogenicity and sexual reproduction in eight Candida genomes.</title>
        <authorList>
            <person name="Butler G."/>
            <person name="Rasmussen M.D."/>
            <person name="Lin M.F."/>
            <person name="Santos M.A."/>
            <person name="Sakthikumar S."/>
            <person name="Munro C.A."/>
            <person name="Rheinbay E."/>
            <person name="Grabherr M."/>
            <person name="Forche A."/>
            <person name="Reedy J.L."/>
            <person name="Agrafioti I."/>
            <person name="Arnaud M.B."/>
            <person name="Bates S."/>
            <person name="Brown A.J."/>
            <person name="Brunke S."/>
            <person name="Costanzo M.C."/>
            <person name="Fitzpatrick D.A."/>
            <person name="de Groot P.W."/>
            <person name="Harris D."/>
            <person name="Hoyer L.L."/>
            <person name="Hube B."/>
            <person name="Klis F.M."/>
            <person name="Kodira C."/>
            <person name="Lennard N."/>
            <person name="Logue M.E."/>
            <person name="Martin R."/>
            <person name="Neiman A.M."/>
            <person name="Nikolaou E."/>
            <person name="Quail M.A."/>
            <person name="Quinn J."/>
            <person name="Santos M.C."/>
            <person name="Schmitzberger F.F."/>
            <person name="Sherlock G."/>
            <person name="Shah P."/>
            <person name="Silverstein K.A."/>
            <person name="Skrzypek M.S."/>
            <person name="Soll D."/>
            <person name="Staggs R."/>
            <person name="Stansfield I."/>
            <person name="Stumpf M.P."/>
            <person name="Sudbery P.E."/>
            <person name="Srikantha T."/>
            <person name="Zeng Q."/>
            <person name="Berman J."/>
            <person name="Berriman M."/>
            <person name="Heitman J."/>
            <person name="Gow N.A."/>
            <person name="Lorenz M.C."/>
            <person name="Birren B.W."/>
            <person name="Kellis M."/>
            <person name="Cuomo C.A."/>
        </authorList>
    </citation>
    <scope>NUCLEOTIDE SEQUENCE [LARGE SCALE GENOMIC DNA]</scope>
    <source>
        <strain evidence="15">ATCC 11503 / BCRC 21390 / CBS 2605 / JCM 1781 / NBRC 1676 / NRRL YB-4239</strain>
    </source>
</reference>
<dbReference type="SUPFAM" id="SSF55103">
    <property type="entry name" value="FAD-linked oxidases, C-terminal domain"/>
    <property type="match status" value="1"/>
</dbReference>
<keyword evidence="12" id="KW-0472">Membrane</keyword>
<dbReference type="OMA" id="WSTIGGN"/>
<dbReference type="Pfam" id="PF01565">
    <property type="entry name" value="FAD_binding_4"/>
    <property type="match status" value="1"/>
</dbReference>
<comment type="similarity">
    <text evidence="3">Belongs to the FAD-binding oxidoreductase/transferase type 4 family.</text>
</comment>
<dbReference type="SUPFAM" id="SSF56176">
    <property type="entry name" value="FAD-binding/transporter-associated domain-like"/>
    <property type="match status" value="1"/>
</dbReference>
<organism evidence="14 15">
    <name type="scientific">Lodderomyces elongisporus (strain ATCC 11503 / CBS 2605 / JCM 1781 / NBRC 1676 / NRRL YB-4239)</name>
    <name type="common">Yeast</name>
    <name type="synonym">Saccharomyces elongisporus</name>
    <dbReference type="NCBI Taxonomy" id="379508"/>
    <lineage>
        <taxon>Eukaryota</taxon>
        <taxon>Fungi</taxon>
        <taxon>Dikarya</taxon>
        <taxon>Ascomycota</taxon>
        <taxon>Saccharomycotina</taxon>
        <taxon>Pichiomycetes</taxon>
        <taxon>Debaryomycetaceae</taxon>
        <taxon>Candida/Lodderomyces clade</taxon>
        <taxon>Lodderomyces</taxon>
    </lineage>
</organism>
<evidence type="ECO:0000256" key="2">
    <source>
        <dbReference type="ARBA" id="ARBA00004173"/>
    </source>
</evidence>
<dbReference type="FunFam" id="3.30.465.10:FF:000014">
    <property type="entry name" value="D-lactate dehydrogenase (Cytochrome), putative"/>
    <property type="match status" value="1"/>
</dbReference>
<dbReference type="OrthoDB" id="7786253at2759"/>
<dbReference type="GO" id="GO:0005739">
    <property type="term" value="C:mitochondrion"/>
    <property type="evidence" value="ECO:0007669"/>
    <property type="project" value="UniProtKB-SubCell"/>
</dbReference>
<accession>A5DVV7</accession>
<feature type="domain" description="FAD-binding PCMH-type" evidence="13">
    <location>
        <begin position="152"/>
        <end position="335"/>
    </location>
</feature>
<dbReference type="PANTHER" id="PTHR11748">
    <property type="entry name" value="D-LACTATE DEHYDROGENASE"/>
    <property type="match status" value="1"/>
</dbReference>
<dbReference type="Gene3D" id="3.30.70.2740">
    <property type="match status" value="1"/>
</dbReference>
<dbReference type="VEuPathDB" id="FungiDB:LELG_01493"/>
<comment type="catalytic activity">
    <reaction evidence="10">
        <text>(R)-lactate + 2 Fe(III)-[cytochrome c] = 2 Fe(II)-[cytochrome c] + pyruvate + 2 H(+)</text>
        <dbReference type="Rhea" id="RHEA:13521"/>
        <dbReference type="Rhea" id="RHEA-COMP:10350"/>
        <dbReference type="Rhea" id="RHEA-COMP:14399"/>
        <dbReference type="ChEBI" id="CHEBI:15361"/>
        <dbReference type="ChEBI" id="CHEBI:15378"/>
        <dbReference type="ChEBI" id="CHEBI:16004"/>
        <dbReference type="ChEBI" id="CHEBI:29033"/>
        <dbReference type="ChEBI" id="CHEBI:29034"/>
        <dbReference type="EC" id="1.1.2.4"/>
    </reaction>
</comment>
<keyword evidence="8" id="KW-0496">Mitochondrion</keyword>
<keyword evidence="12" id="KW-1133">Transmembrane helix</keyword>
<dbReference type="Gene3D" id="1.10.45.10">
    <property type="entry name" value="Vanillyl-alcohol Oxidase, Chain A, domain 4"/>
    <property type="match status" value="1"/>
</dbReference>
<dbReference type="Pfam" id="PF02913">
    <property type="entry name" value="FAD-oxidase_C"/>
    <property type="match status" value="1"/>
</dbReference>
<feature type="transmembrane region" description="Helical" evidence="12">
    <location>
        <begin position="48"/>
        <end position="71"/>
    </location>
</feature>
<dbReference type="STRING" id="379508.A5DVV7"/>
<dbReference type="Gene3D" id="3.30.465.10">
    <property type="match status" value="1"/>
</dbReference>
<evidence type="ECO:0000313" key="15">
    <source>
        <dbReference type="Proteomes" id="UP000001996"/>
    </source>
</evidence>
<evidence type="ECO:0000256" key="7">
    <source>
        <dbReference type="ARBA" id="ARBA00023002"/>
    </source>
</evidence>
<dbReference type="EC" id="1.1.2.4" evidence="9"/>
<evidence type="ECO:0000256" key="6">
    <source>
        <dbReference type="ARBA" id="ARBA00022946"/>
    </source>
</evidence>
<dbReference type="Proteomes" id="UP000001996">
    <property type="component" value="Unassembled WGS sequence"/>
</dbReference>
<comment type="cofactor">
    <cofactor evidence="1">
        <name>FAD</name>
        <dbReference type="ChEBI" id="CHEBI:57692"/>
    </cofactor>
</comment>
<dbReference type="FunCoup" id="A5DVV7">
    <property type="interactions" value="198"/>
</dbReference>
<keyword evidence="6" id="KW-0809">Transit peptide</keyword>
<dbReference type="InterPro" id="IPR036318">
    <property type="entry name" value="FAD-bd_PCMH-like_sf"/>
</dbReference>
<dbReference type="eggNOG" id="KOG1231">
    <property type="taxonomic scope" value="Eukaryota"/>
</dbReference>
<dbReference type="InterPro" id="IPR016166">
    <property type="entry name" value="FAD-bd_PCMH"/>
</dbReference>
<evidence type="ECO:0000256" key="5">
    <source>
        <dbReference type="ARBA" id="ARBA00022827"/>
    </source>
</evidence>
<dbReference type="PANTHER" id="PTHR11748:SF111">
    <property type="entry name" value="D-LACTATE DEHYDROGENASE, MITOCHONDRIAL-RELATED"/>
    <property type="match status" value="1"/>
</dbReference>
<proteinExistence type="inferred from homology"/>
<protein>
    <recommendedName>
        <fullName evidence="9">D-lactate dehydrogenase (cytochrome)</fullName>
        <ecNumber evidence="9">1.1.2.4</ecNumber>
    </recommendedName>
    <alternativeName>
        <fullName evidence="11">D-lactate ferricytochrome C oxidoreductase</fullName>
    </alternativeName>
</protein>
<comment type="subcellular location">
    <subcellularLocation>
        <location evidence="2">Mitochondrion</location>
    </subcellularLocation>
</comment>
<dbReference type="GO" id="GO:0004458">
    <property type="term" value="F:D-lactate dehydrogenase (cytochrome) activity"/>
    <property type="evidence" value="ECO:0007669"/>
    <property type="project" value="UniProtKB-EC"/>
</dbReference>
<dbReference type="InterPro" id="IPR016164">
    <property type="entry name" value="FAD-linked_Oxase-like_C"/>
</dbReference>
<evidence type="ECO:0000256" key="11">
    <source>
        <dbReference type="ARBA" id="ARBA00083446"/>
    </source>
</evidence>
<dbReference type="GO" id="GO:1903457">
    <property type="term" value="P:lactate catabolic process"/>
    <property type="evidence" value="ECO:0007669"/>
    <property type="project" value="TreeGrafter"/>
</dbReference>
<dbReference type="GO" id="GO:0071949">
    <property type="term" value="F:FAD binding"/>
    <property type="evidence" value="ECO:0007669"/>
    <property type="project" value="InterPro"/>
</dbReference>
<evidence type="ECO:0000256" key="10">
    <source>
        <dbReference type="ARBA" id="ARBA00051436"/>
    </source>
</evidence>
<dbReference type="PROSITE" id="PS51387">
    <property type="entry name" value="FAD_PCMH"/>
    <property type="match status" value="1"/>
</dbReference>
<gene>
    <name evidence="14" type="ORF">LELG_01493</name>
</gene>
<dbReference type="InterPro" id="IPR016171">
    <property type="entry name" value="Vanillyl_alc_oxidase_C-sub2"/>
</dbReference>
<dbReference type="InterPro" id="IPR006094">
    <property type="entry name" value="Oxid_FAD_bind_N"/>
</dbReference>
<evidence type="ECO:0000256" key="8">
    <source>
        <dbReference type="ARBA" id="ARBA00023128"/>
    </source>
</evidence>
<dbReference type="EMBL" id="CH981525">
    <property type="protein sequence ID" value="EDK43315.1"/>
    <property type="molecule type" value="Genomic_DNA"/>
</dbReference>
<dbReference type="InParanoid" id="A5DVV7"/>
<dbReference type="GeneID" id="5233765"/>
<evidence type="ECO:0000256" key="4">
    <source>
        <dbReference type="ARBA" id="ARBA00022630"/>
    </source>
</evidence>
<evidence type="ECO:0000256" key="12">
    <source>
        <dbReference type="SAM" id="Phobius"/>
    </source>
</evidence>
<dbReference type="FunFam" id="3.30.70.2740:FF:000001">
    <property type="entry name" value="D-lactate dehydrogenase mitochondrial"/>
    <property type="match status" value="1"/>
</dbReference>
<dbReference type="FunFam" id="1.10.45.10:FF:000001">
    <property type="entry name" value="D-lactate dehydrogenase mitochondrial"/>
    <property type="match status" value="1"/>
</dbReference>
<evidence type="ECO:0000256" key="1">
    <source>
        <dbReference type="ARBA" id="ARBA00001974"/>
    </source>
</evidence>
<keyword evidence="4" id="KW-0285">Flavoprotein</keyword>
<dbReference type="HOGENOM" id="CLU_017779_3_3_1"/>
<keyword evidence="15" id="KW-1185">Reference proteome</keyword>
<sequence>MLCMVRRSTHHHQTRRTRQSIQTCFRRVHSNTTILQKNKRTSLTRWQLCGFAAGFLVLGFGIKSFVSGFLLPSTDEDSSKLGPAKALQLFTRRSTAPISDLTSPRYANAEEFAKGLEQMAFIIGKDNVLKNEDLLNSYADFPFATHHPPNPRRQRPSAILKPRSTQEVSQLLEIANEYSIPIVANSGLTSIEGQNIHTRGPYSISISFENMTKILQFHPEDLDIVVQPGVGWQELNSFLSSSSNGSHLMFAPDPGPGANIGGMVGTSCSGTNAFKYGTMKENVINLTVVLADGTIVKTKQRPRKSSAGYDMTHLFIGSEGTLGLVTEITLKLHVKPKLELVAVASFPTLTDAASMASSVIASGIQPNAMEILDEKTVAYVNETTSTIPSKATKTAITEAGKSSKLIESPTLFFKFGGPTKSIIDTQISIIKQIGQQHNMLDFRKSVNDEENQELWSARRNGFWSTFEYGKRFYQTKQMFKDGVLILLCPISKLAQVISETNKDLEELGFKDRFAVMGHIGDGNCHTMILYNSPDYHKVQTVVDRMVKRALDLEGTCTGEHGVGVGKRKYLPMEFGDSTVDAERKLKLALDPKRILNPDKIFMIDPEDDLDEQLLGHVHPENCMH</sequence>
<keyword evidence="5" id="KW-0274">FAD</keyword>
<evidence type="ECO:0000313" key="14">
    <source>
        <dbReference type="EMBL" id="EDK43315.1"/>
    </source>
</evidence>
<dbReference type="InterPro" id="IPR016169">
    <property type="entry name" value="FAD-bd_PCMH_sub2"/>
</dbReference>